<dbReference type="InterPro" id="IPR009069">
    <property type="entry name" value="Cys_alpha_HP_mot_SF"/>
</dbReference>
<dbReference type="Proteomes" id="UP000887566">
    <property type="component" value="Unplaced"/>
</dbReference>
<evidence type="ECO:0000259" key="2">
    <source>
        <dbReference type="Pfam" id="PF06747"/>
    </source>
</evidence>
<dbReference type="PANTHER" id="PTHR31278:SF2">
    <property type="entry name" value="SMALL RIBOSOMAL SUBUNIT PROTEIN MS37"/>
    <property type="match status" value="1"/>
</dbReference>
<dbReference type="PANTHER" id="PTHR31278">
    <property type="entry name" value="CHCHD1"/>
    <property type="match status" value="1"/>
</dbReference>
<dbReference type="Pfam" id="PF06747">
    <property type="entry name" value="CHCH"/>
    <property type="match status" value="1"/>
</dbReference>
<accession>A0A914WGD6</accession>
<name>A0A914WGD6_9BILA</name>
<keyword evidence="3" id="KW-1185">Reference proteome</keyword>
<dbReference type="GO" id="GO:0032543">
    <property type="term" value="P:mitochondrial translation"/>
    <property type="evidence" value="ECO:0007669"/>
    <property type="project" value="InterPro"/>
</dbReference>
<dbReference type="WBParaSite" id="PSAMB.scaffold4025size15963.g23263.t1">
    <property type="protein sequence ID" value="PSAMB.scaffold4025size15963.g23263.t1"/>
    <property type="gene ID" value="PSAMB.scaffold4025size15963.g23263"/>
</dbReference>
<dbReference type="GO" id="GO:0003723">
    <property type="term" value="F:RNA binding"/>
    <property type="evidence" value="ECO:0007669"/>
    <property type="project" value="TreeGrafter"/>
</dbReference>
<protein>
    <submittedName>
        <fullName evidence="4">CHCH domain-containing protein</fullName>
    </submittedName>
</protein>
<dbReference type="SUPFAM" id="SSF47072">
    <property type="entry name" value="Cysteine alpha-hairpin motif"/>
    <property type="match status" value="1"/>
</dbReference>
<reference evidence="4" key="1">
    <citation type="submission" date="2022-11" db="UniProtKB">
        <authorList>
            <consortium name="WormBaseParasite"/>
        </authorList>
    </citation>
    <scope>IDENTIFICATION</scope>
</reference>
<dbReference type="AlphaFoldDB" id="A0A914WGD6"/>
<sequence length="150" mass="17391">MHPSPAALSRAVFPKKMYFRETQPMTLRNKVSEQADRYSGGSACTQEHQLLFACLRKWEFDDTHCYKEHAAFMACVEAGEKLRREFKEHAEKGELGDSTKKLTSSQLNKLMSMYPQADGGHFPFRFMKRLPHMSYADDHFHRKDKVGKNS</sequence>
<evidence type="ECO:0000313" key="4">
    <source>
        <dbReference type="WBParaSite" id="PSAMB.scaffold4025size15963.g23263.t1"/>
    </source>
</evidence>
<evidence type="ECO:0000313" key="3">
    <source>
        <dbReference type="Proteomes" id="UP000887566"/>
    </source>
</evidence>
<dbReference type="InterPro" id="IPR033620">
    <property type="entry name" value="Ribosomal_mS37_met"/>
</dbReference>
<keyword evidence="1" id="KW-1015">Disulfide bond</keyword>
<dbReference type="GO" id="GO:0005761">
    <property type="term" value="C:mitochondrial ribosome"/>
    <property type="evidence" value="ECO:0007669"/>
    <property type="project" value="InterPro"/>
</dbReference>
<feature type="domain" description="CHCH" evidence="2">
    <location>
        <begin position="44"/>
        <end position="77"/>
    </location>
</feature>
<proteinExistence type="predicted"/>
<dbReference type="InterPro" id="IPR010625">
    <property type="entry name" value="CHCH"/>
</dbReference>
<evidence type="ECO:0000256" key="1">
    <source>
        <dbReference type="ARBA" id="ARBA00023157"/>
    </source>
</evidence>
<organism evidence="3 4">
    <name type="scientific">Plectus sambesii</name>
    <dbReference type="NCBI Taxonomy" id="2011161"/>
    <lineage>
        <taxon>Eukaryota</taxon>
        <taxon>Metazoa</taxon>
        <taxon>Ecdysozoa</taxon>
        <taxon>Nematoda</taxon>
        <taxon>Chromadorea</taxon>
        <taxon>Plectida</taxon>
        <taxon>Plectina</taxon>
        <taxon>Plectoidea</taxon>
        <taxon>Plectidae</taxon>
        <taxon>Plectus</taxon>
    </lineage>
</organism>
<dbReference type="GO" id="GO:0005654">
    <property type="term" value="C:nucleoplasm"/>
    <property type="evidence" value="ECO:0007669"/>
    <property type="project" value="TreeGrafter"/>
</dbReference>